<dbReference type="PANTHER" id="PTHR22572">
    <property type="entry name" value="SUGAR-1-PHOSPHATE GUANYL TRANSFERASE"/>
    <property type="match status" value="1"/>
</dbReference>
<protein>
    <recommendedName>
        <fullName evidence="3">mannose-1-phosphate guanylyltransferase</fullName>
        <ecNumber evidence="3">2.7.7.13</ecNumber>
    </recommendedName>
</protein>
<dbReference type="RefSeq" id="XP_068363259.1">
    <property type="nucleotide sequence ID" value="XM_068501582.1"/>
</dbReference>
<gene>
    <name evidence="9" type="ORF">TRFO_20779</name>
</gene>
<evidence type="ECO:0000256" key="1">
    <source>
        <dbReference type="ARBA" id="ARBA00004823"/>
    </source>
</evidence>
<dbReference type="UniPathway" id="UPA00126">
    <property type="reaction ID" value="UER00930"/>
</dbReference>
<organism evidence="9 10">
    <name type="scientific">Tritrichomonas foetus</name>
    <dbReference type="NCBI Taxonomy" id="1144522"/>
    <lineage>
        <taxon>Eukaryota</taxon>
        <taxon>Metamonada</taxon>
        <taxon>Parabasalia</taxon>
        <taxon>Tritrichomonadida</taxon>
        <taxon>Tritrichomonadidae</taxon>
        <taxon>Tritrichomonas</taxon>
    </lineage>
</organism>
<dbReference type="InterPro" id="IPR029044">
    <property type="entry name" value="Nucleotide-diphossugar_trans"/>
</dbReference>
<comment type="pathway">
    <text evidence="1">Nucleotide-sugar biosynthesis; GDP-alpha-D-mannose biosynthesis; GDP-alpha-D-mannose from alpha-D-mannose 1-phosphate (GTP route): step 1/1.</text>
</comment>
<feature type="domain" description="Mannose-1-phosphate guanyltransferase C-terminal" evidence="8">
    <location>
        <begin position="243"/>
        <end position="350"/>
    </location>
</feature>
<dbReference type="InterPro" id="IPR056729">
    <property type="entry name" value="GMPPB_C"/>
</dbReference>
<dbReference type="GO" id="GO:0005525">
    <property type="term" value="F:GTP binding"/>
    <property type="evidence" value="ECO:0007669"/>
    <property type="project" value="UniProtKB-KW"/>
</dbReference>
<dbReference type="GO" id="GO:0004475">
    <property type="term" value="F:mannose-1-phosphate guanylyltransferase (GTP) activity"/>
    <property type="evidence" value="ECO:0007669"/>
    <property type="project" value="UniProtKB-EC"/>
</dbReference>
<dbReference type="OrthoDB" id="1733332at2759"/>
<evidence type="ECO:0000256" key="6">
    <source>
        <dbReference type="ARBA" id="ARBA00023134"/>
    </source>
</evidence>
<dbReference type="CDD" id="cd06425">
    <property type="entry name" value="M1P_guanylylT_B_like_N"/>
    <property type="match status" value="1"/>
</dbReference>
<dbReference type="VEuPathDB" id="TrichDB:TRFO_20779"/>
<dbReference type="InterPro" id="IPR050486">
    <property type="entry name" value="Mannose-1P_guanyltransferase"/>
</dbReference>
<evidence type="ECO:0000313" key="9">
    <source>
        <dbReference type="EMBL" id="OHT10123.1"/>
    </source>
</evidence>
<dbReference type="SUPFAM" id="SSF53448">
    <property type="entry name" value="Nucleotide-diphospho-sugar transferases"/>
    <property type="match status" value="1"/>
</dbReference>
<keyword evidence="6" id="KW-0342">GTP-binding</keyword>
<dbReference type="Pfam" id="PF25087">
    <property type="entry name" value="GMPPB_C"/>
    <property type="match status" value="1"/>
</dbReference>
<dbReference type="GeneID" id="94836286"/>
<dbReference type="Gene3D" id="3.90.550.10">
    <property type="entry name" value="Spore Coat Polysaccharide Biosynthesis Protein SpsA, Chain A"/>
    <property type="match status" value="1"/>
</dbReference>
<feature type="domain" description="Nucleotidyl transferase" evidence="7">
    <location>
        <begin position="11"/>
        <end position="237"/>
    </location>
</feature>
<reference evidence="9" key="1">
    <citation type="submission" date="2016-10" db="EMBL/GenBank/DDBJ databases">
        <authorList>
            <person name="Benchimol M."/>
            <person name="Almeida L.G."/>
            <person name="Vasconcelos A.T."/>
            <person name="Perreira-Neves A."/>
            <person name="Rosa I.A."/>
            <person name="Tasca T."/>
            <person name="Bogo M.R."/>
            <person name="de Souza W."/>
        </authorList>
    </citation>
    <scope>NUCLEOTIDE SEQUENCE [LARGE SCALE GENOMIC DNA]</scope>
    <source>
        <strain evidence="9">K</strain>
    </source>
</reference>
<evidence type="ECO:0000259" key="8">
    <source>
        <dbReference type="Pfam" id="PF25087"/>
    </source>
</evidence>
<comment type="similarity">
    <text evidence="2">Belongs to the transferase hexapeptide repeat family.</text>
</comment>
<name>A0A1J4KFX9_9EUKA</name>
<accession>A0A1J4KFX9</accession>
<dbReference type="InterPro" id="IPR045233">
    <property type="entry name" value="GMPPB_N"/>
</dbReference>
<dbReference type="Pfam" id="PF00483">
    <property type="entry name" value="NTP_transferase"/>
    <property type="match status" value="1"/>
</dbReference>
<evidence type="ECO:0000259" key="7">
    <source>
        <dbReference type="Pfam" id="PF00483"/>
    </source>
</evidence>
<proteinExistence type="inferred from homology"/>
<evidence type="ECO:0000256" key="4">
    <source>
        <dbReference type="ARBA" id="ARBA00022679"/>
    </source>
</evidence>
<keyword evidence="4 9" id="KW-0808">Transferase</keyword>
<keyword evidence="5" id="KW-0547">Nucleotide-binding</keyword>
<dbReference type="EC" id="2.7.7.13" evidence="3"/>
<sequence>MTQPEDLPLAALVLVGGYGTRLRPLTFTRSKPLVEFCNKPMVEYMLDALTEVGCVKIIFALSELQNDLQLYIEDYQKRHSTVQIIPSIESSPLGTAGPIALAKDHLRGHRFFMLNSDIISQYPFRDLLNFHLAKGGEGTIMSWDVEDPSRFGVILSDENQCITSFVEKPKNFVGNAINAGHYIFEPSVIDRIKPVPTSIEREIFPAMAAEHQLYVMKLNGFWMDIGTPEAFISCIPIYLQTATRVLIHETTKIAEDCIIGPNVVIGPNVKIEGCCCIQNSVIMANSVIGKGSCIQGSIVGWKNKIGSWVHLNSLCVFGEDVTIKDKCILNGVMVCPHKTIDQCYYQPEKII</sequence>
<comment type="caution">
    <text evidence="9">The sequence shown here is derived from an EMBL/GenBank/DDBJ whole genome shotgun (WGS) entry which is preliminary data.</text>
</comment>
<dbReference type="EMBL" id="MLAK01000621">
    <property type="protein sequence ID" value="OHT10123.1"/>
    <property type="molecule type" value="Genomic_DNA"/>
</dbReference>
<evidence type="ECO:0000256" key="5">
    <source>
        <dbReference type="ARBA" id="ARBA00022741"/>
    </source>
</evidence>
<evidence type="ECO:0000256" key="2">
    <source>
        <dbReference type="ARBA" id="ARBA00007274"/>
    </source>
</evidence>
<evidence type="ECO:0000256" key="3">
    <source>
        <dbReference type="ARBA" id="ARBA00012387"/>
    </source>
</evidence>
<keyword evidence="10" id="KW-1185">Reference proteome</keyword>
<dbReference type="Gene3D" id="2.160.10.10">
    <property type="entry name" value="Hexapeptide repeat proteins"/>
    <property type="match status" value="1"/>
</dbReference>
<dbReference type="InterPro" id="IPR005835">
    <property type="entry name" value="NTP_transferase_dom"/>
</dbReference>
<dbReference type="FunFam" id="3.90.550.10:FF:000013">
    <property type="entry name" value="mannose-1-phosphate guanyltransferase beta"/>
    <property type="match status" value="1"/>
</dbReference>
<dbReference type="GO" id="GO:0009298">
    <property type="term" value="P:GDP-mannose biosynthetic process"/>
    <property type="evidence" value="ECO:0007669"/>
    <property type="project" value="UniProtKB-UniPathway"/>
</dbReference>
<dbReference type="Proteomes" id="UP000179807">
    <property type="component" value="Unassembled WGS sequence"/>
</dbReference>
<evidence type="ECO:0000313" key="10">
    <source>
        <dbReference type="Proteomes" id="UP000179807"/>
    </source>
</evidence>
<dbReference type="AlphaFoldDB" id="A0A1J4KFX9"/>